<evidence type="ECO:0000256" key="8">
    <source>
        <dbReference type="SAM" id="SignalP"/>
    </source>
</evidence>
<dbReference type="Gene3D" id="2.170.130.10">
    <property type="entry name" value="TonB-dependent receptor, plug domain"/>
    <property type="match status" value="1"/>
</dbReference>
<dbReference type="Gene3D" id="2.40.170.20">
    <property type="entry name" value="TonB-dependent receptor, beta-barrel domain"/>
    <property type="match status" value="1"/>
</dbReference>
<gene>
    <name evidence="10" type="ORF">ACFPN1_04065</name>
</gene>
<organism evidence="10 11">
    <name type="scientific">Lysobacter yangpyeongensis</name>
    <dbReference type="NCBI Taxonomy" id="346182"/>
    <lineage>
        <taxon>Bacteria</taxon>
        <taxon>Pseudomonadati</taxon>
        <taxon>Pseudomonadota</taxon>
        <taxon>Gammaproteobacteria</taxon>
        <taxon>Lysobacterales</taxon>
        <taxon>Lysobacteraceae</taxon>
        <taxon>Lysobacter</taxon>
    </lineage>
</organism>
<dbReference type="RefSeq" id="WP_386753214.1">
    <property type="nucleotide sequence ID" value="NZ_JBHSNM010000001.1"/>
</dbReference>
<dbReference type="Pfam" id="PF25183">
    <property type="entry name" value="OMP_b-brl_4"/>
    <property type="match status" value="2"/>
</dbReference>
<dbReference type="Proteomes" id="UP001596036">
    <property type="component" value="Unassembled WGS sequence"/>
</dbReference>
<comment type="subcellular location">
    <subcellularLocation>
        <location evidence="1 7">Cell outer membrane</location>
        <topology evidence="1 7">Multi-pass membrane protein</topology>
    </subcellularLocation>
</comment>
<dbReference type="Gene3D" id="2.60.40.1120">
    <property type="entry name" value="Carboxypeptidase-like, regulatory domain"/>
    <property type="match status" value="1"/>
</dbReference>
<dbReference type="PROSITE" id="PS52016">
    <property type="entry name" value="TONB_DEPENDENT_REC_3"/>
    <property type="match status" value="1"/>
</dbReference>
<comment type="caution">
    <text evidence="10">The sequence shown here is derived from an EMBL/GenBank/DDBJ whole genome shotgun (WGS) entry which is preliminary data.</text>
</comment>
<feature type="domain" description="TonB-dependent transporter Oar-like beta-barrel" evidence="9">
    <location>
        <begin position="253"/>
        <end position="320"/>
    </location>
</feature>
<dbReference type="InterPro" id="IPR036942">
    <property type="entry name" value="Beta-barrel_TonB_sf"/>
</dbReference>
<evidence type="ECO:0000256" key="7">
    <source>
        <dbReference type="PROSITE-ProRule" id="PRU01360"/>
    </source>
</evidence>
<reference evidence="11" key="1">
    <citation type="journal article" date="2019" name="Int. J. Syst. Evol. Microbiol.">
        <title>The Global Catalogue of Microorganisms (GCM) 10K type strain sequencing project: providing services to taxonomists for standard genome sequencing and annotation.</title>
        <authorList>
            <consortium name="The Broad Institute Genomics Platform"/>
            <consortium name="The Broad Institute Genome Sequencing Center for Infectious Disease"/>
            <person name="Wu L."/>
            <person name="Ma J."/>
        </authorList>
    </citation>
    <scope>NUCLEOTIDE SEQUENCE [LARGE SCALE GENOMIC DNA]</scope>
    <source>
        <strain evidence="11">KACC 11407</strain>
    </source>
</reference>
<protein>
    <submittedName>
        <fullName evidence="10">TonB-dependent receptor domain-containing protein</fullName>
    </submittedName>
</protein>
<keyword evidence="10" id="KW-0675">Receptor</keyword>
<sequence length="1007" mass="111444">MKHRTAKGFRPMPKLLACALASCLFAVATPALAQSTAATVRGQAPAQARVTATNVATGLSRSVEASSSGNYSVAGLPPGTYRIDVAAAGQTTSRVVTLQVGQTATLDLAAGGAAETPATGPVTELGAVTVTGTLLAETKTSEVATYVTQKQIEALPQASRNFLAFADTVPGMIFEQGQDGSTKLRSGAQSSNGINVFIDGVGQKNYVLKGGVSGQDSTSGNPFPQLAIGEYKVITSNYSAEYDQISSAAVTAVTKSGTNEFEGSFFWDYTSDQWRSPTFREERNGSKVDSKEEQYGAAFGGPIIRDKLFFFVTYEAKEIDRPRDIRIGDGAFNPAGLTSELASLIGSSGAPFDQDMYFGKLTWQLNDNHLIELSAKRRDEEEITNIGDGPNTNSYGTSKTNNSTRVDLRWQWNGESWLNDMHLTSEDDEWSPRPITIGPGYQITNNLVNQGEGNVILNVGGGQDFQDKGQKGYSFQDDFTFTGFENHTIKVGFKYKSIEVNAFEQQPFNPQYRVDYYENLLEGRGTLATFVPYRVDFGAPLPGAVDRNITSTNKQYGIYFQDDWDVTDKLTLNLGIRYDYERTPGYEDFVTPAALVDALRNWSNIHGPNVDYDIEDYISTGNNRDAYDGQWAPRLGFSYDLFGNQRHVIFGGAGRAYDRNLFDYLALEQSKSTFPRYRFQFNTTFHPCTVGVDNCLAWDPAFLDPENLFALVAANPNLGAEVNLMNNHLKVPYSDQFSLGMRNIFTVWGHDWNSSATIVHVRSKDGIQFALGNRWPDGSYRDPAFPDATWGHQPFGFPIPGFGTLLLADNGIETRLNQLLLSLEKPYTTSSPWGFTIAYTYSDAEENRNNAANSDEHYLFDYSGQVGQPFTTSLGIPKHRLVATGIYEYKGLTFSSKLTLASPTPKEAVNCHDTVSFDNCFFDPFTPDDTIGFKQFDLAVQKEWDTGTDLKFRVRGDVFNVFNWKNFLDYDTWRGDPVNANPTFGRRNGDSTVWPPRMFKLSFGLSW</sequence>
<dbReference type="PANTHER" id="PTHR30069:SF46">
    <property type="entry name" value="OAR PROTEIN"/>
    <property type="match status" value="1"/>
</dbReference>
<keyword evidence="2 7" id="KW-0813">Transport</keyword>
<comment type="similarity">
    <text evidence="7">Belongs to the TonB-dependent receptor family.</text>
</comment>
<dbReference type="InterPro" id="IPR057601">
    <property type="entry name" value="Oar-like_b-barrel"/>
</dbReference>
<dbReference type="InterPro" id="IPR037066">
    <property type="entry name" value="Plug_dom_sf"/>
</dbReference>
<dbReference type="Pfam" id="PF13620">
    <property type="entry name" value="CarboxypepD_reg"/>
    <property type="match status" value="1"/>
</dbReference>
<dbReference type="SUPFAM" id="SSF56935">
    <property type="entry name" value="Porins"/>
    <property type="match status" value="1"/>
</dbReference>
<dbReference type="InterPro" id="IPR013784">
    <property type="entry name" value="Carb-bd-like_fold"/>
</dbReference>
<evidence type="ECO:0000313" key="10">
    <source>
        <dbReference type="EMBL" id="MFC5569244.1"/>
    </source>
</evidence>
<dbReference type="EMBL" id="JBHSNM010000001">
    <property type="protein sequence ID" value="MFC5569244.1"/>
    <property type="molecule type" value="Genomic_DNA"/>
</dbReference>
<keyword evidence="3 7" id="KW-1134">Transmembrane beta strand</keyword>
<dbReference type="SUPFAM" id="SSF49452">
    <property type="entry name" value="Starch-binding domain-like"/>
    <property type="match status" value="1"/>
</dbReference>
<feature type="signal peptide" evidence="8">
    <location>
        <begin position="1"/>
        <end position="33"/>
    </location>
</feature>
<feature type="domain" description="TonB-dependent transporter Oar-like beta-barrel" evidence="9">
    <location>
        <begin position="344"/>
        <end position="888"/>
    </location>
</feature>
<proteinExistence type="inferred from homology"/>
<accession>A0ABW0SJW1</accession>
<evidence type="ECO:0000256" key="1">
    <source>
        <dbReference type="ARBA" id="ARBA00004571"/>
    </source>
</evidence>
<keyword evidence="6 7" id="KW-0998">Cell outer membrane</keyword>
<feature type="chain" id="PRO_5046911026" evidence="8">
    <location>
        <begin position="34"/>
        <end position="1007"/>
    </location>
</feature>
<evidence type="ECO:0000313" key="11">
    <source>
        <dbReference type="Proteomes" id="UP001596036"/>
    </source>
</evidence>
<evidence type="ECO:0000256" key="5">
    <source>
        <dbReference type="ARBA" id="ARBA00023136"/>
    </source>
</evidence>
<keyword evidence="5 7" id="KW-0472">Membrane</keyword>
<evidence type="ECO:0000256" key="2">
    <source>
        <dbReference type="ARBA" id="ARBA00022448"/>
    </source>
</evidence>
<evidence type="ECO:0000259" key="9">
    <source>
        <dbReference type="Pfam" id="PF25183"/>
    </source>
</evidence>
<evidence type="ECO:0000256" key="3">
    <source>
        <dbReference type="ARBA" id="ARBA00022452"/>
    </source>
</evidence>
<dbReference type="InterPro" id="IPR039426">
    <property type="entry name" value="TonB-dep_rcpt-like"/>
</dbReference>
<dbReference type="PANTHER" id="PTHR30069">
    <property type="entry name" value="TONB-DEPENDENT OUTER MEMBRANE RECEPTOR"/>
    <property type="match status" value="1"/>
</dbReference>
<keyword evidence="4 7" id="KW-0812">Transmembrane</keyword>
<evidence type="ECO:0000256" key="4">
    <source>
        <dbReference type="ARBA" id="ARBA00022692"/>
    </source>
</evidence>
<keyword evidence="8" id="KW-0732">Signal</keyword>
<keyword evidence="11" id="KW-1185">Reference proteome</keyword>
<name>A0ABW0SJW1_9GAMM</name>
<evidence type="ECO:0000256" key="6">
    <source>
        <dbReference type="ARBA" id="ARBA00023237"/>
    </source>
</evidence>